<keyword evidence="2" id="KW-1185">Reference proteome</keyword>
<evidence type="ECO:0000313" key="2">
    <source>
        <dbReference type="Proteomes" id="UP000887116"/>
    </source>
</evidence>
<protein>
    <submittedName>
        <fullName evidence="1">Uncharacterized protein</fullName>
    </submittedName>
</protein>
<reference evidence="1" key="1">
    <citation type="submission" date="2020-07" db="EMBL/GenBank/DDBJ databases">
        <title>Multicomponent nature underlies the extraordinary mechanical properties of spider dragline silk.</title>
        <authorList>
            <person name="Kono N."/>
            <person name="Nakamura H."/>
            <person name="Mori M."/>
            <person name="Yoshida Y."/>
            <person name="Ohtoshi R."/>
            <person name="Malay A.D."/>
            <person name="Moran D.A.P."/>
            <person name="Tomita M."/>
            <person name="Numata K."/>
            <person name="Arakawa K."/>
        </authorList>
    </citation>
    <scope>NUCLEOTIDE SEQUENCE</scope>
</reference>
<name>A0A8X6M2B7_TRICU</name>
<sequence>MKLSKSPEIMKSLFSQFCICLQYFRRSTTTDKNSKDMTSRPVECDVTLSLTIVAAESRDHGGGAFSVIQRRIFARRENTRTKIPHLRLLEEDPP</sequence>
<evidence type="ECO:0000313" key="1">
    <source>
        <dbReference type="EMBL" id="GFR29412.1"/>
    </source>
</evidence>
<accession>A0A8X6M2B7</accession>
<comment type="caution">
    <text evidence="1">The sequence shown here is derived from an EMBL/GenBank/DDBJ whole genome shotgun (WGS) entry which is preliminary data.</text>
</comment>
<dbReference type="EMBL" id="BMAO01009215">
    <property type="protein sequence ID" value="GFR29412.1"/>
    <property type="molecule type" value="Genomic_DNA"/>
</dbReference>
<proteinExistence type="predicted"/>
<gene>
    <name evidence="1" type="ORF">TNCT_592691</name>
</gene>
<dbReference type="Proteomes" id="UP000887116">
    <property type="component" value="Unassembled WGS sequence"/>
</dbReference>
<organism evidence="1 2">
    <name type="scientific">Trichonephila clavata</name>
    <name type="common">Joro spider</name>
    <name type="synonym">Nephila clavata</name>
    <dbReference type="NCBI Taxonomy" id="2740835"/>
    <lineage>
        <taxon>Eukaryota</taxon>
        <taxon>Metazoa</taxon>
        <taxon>Ecdysozoa</taxon>
        <taxon>Arthropoda</taxon>
        <taxon>Chelicerata</taxon>
        <taxon>Arachnida</taxon>
        <taxon>Araneae</taxon>
        <taxon>Araneomorphae</taxon>
        <taxon>Entelegynae</taxon>
        <taxon>Araneoidea</taxon>
        <taxon>Nephilidae</taxon>
        <taxon>Trichonephila</taxon>
    </lineage>
</organism>
<dbReference type="AlphaFoldDB" id="A0A8X6M2B7"/>